<dbReference type="InterPro" id="IPR026952">
    <property type="entry name" value="WVELL"/>
</dbReference>
<dbReference type="eggNOG" id="ENOG50330II">
    <property type="taxonomic scope" value="Bacteria"/>
</dbReference>
<comment type="caution">
    <text evidence="1">The sequence shown here is derived from an EMBL/GenBank/DDBJ whole genome shotgun (WGS) entry which is preliminary data.</text>
</comment>
<dbReference type="AlphaFoldDB" id="A0A0A5G4S3"/>
<dbReference type="Pfam" id="PF14043">
    <property type="entry name" value="WVELL"/>
    <property type="match status" value="1"/>
</dbReference>
<accession>A0A0A5G4S3</accession>
<evidence type="ECO:0008006" key="3">
    <source>
        <dbReference type="Google" id="ProtNLM"/>
    </source>
</evidence>
<dbReference type="EMBL" id="AVPG01000003">
    <property type="protein sequence ID" value="KGX88121.1"/>
    <property type="molecule type" value="Genomic_DNA"/>
</dbReference>
<reference evidence="1 2" key="1">
    <citation type="submission" date="2013-08" db="EMBL/GenBank/DDBJ databases">
        <authorList>
            <person name="Huang J."/>
            <person name="Wang G."/>
        </authorList>
    </citation>
    <scope>NUCLEOTIDE SEQUENCE [LARGE SCALE GENOMIC DNA]</scope>
    <source>
        <strain evidence="1 2">JSM 072002</strain>
    </source>
</reference>
<gene>
    <name evidence="1" type="ORF">N784_10265</name>
</gene>
<protein>
    <recommendedName>
        <fullName evidence="3">WVELL protein</fullName>
    </recommendedName>
</protein>
<name>A0A0A5G4S3_9BACI</name>
<evidence type="ECO:0000313" key="1">
    <source>
        <dbReference type="EMBL" id="KGX88121.1"/>
    </source>
</evidence>
<organism evidence="1 2">
    <name type="scientific">Pontibacillus litoralis JSM 072002</name>
    <dbReference type="NCBI Taxonomy" id="1385512"/>
    <lineage>
        <taxon>Bacteria</taxon>
        <taxon>Bacillati</taxon>
        <taxon>Bacillota</taxon>
        <taxon>Bacilli</taxon>
        <taxon>Bacillales</taxon>
        <taxon>Bacillaceae</taxon>
        <taxon>Pontibacillus</taxon>
    </lineage>
</organism>
<sequence>MEDIFNRLAHQLCDNNEQLTMREARIWVEHLWEDFEATRAKAGRQYQGQDVTEQVVRQWIQSYGPKLHEFMSNNPRYKHLMNNPDHLH</sequence>
<dbReference type="OrthoDB" id="2361637at2"/>
<evidence type="ECO:0000313" key="2">
    <source>
        <dbReference type="Proteomes" id="UP000030401"/>
    </source>
</evidence>
<dbReference type="STRING" id="1385512.N784_10265"/>
<proteinExistence type="predicted"/>
<keyword evidence="2" id="KW-1185">Reference proteome</keyword>
<dbReference type="Proteomes" id="UP000030401">
    <property type="component" value="Unassembled WGS sequence"/>
</dbReference>
<dbReference type="RefSeq" id="WP_036832398.1">
    <property type="nucleotide sequence ID" value="NZ_AVPG01000003.1"/>
</dbReference>